<proteinExistence type="predicted"/>
<evidence type="ECO:0000313" key="4">
    <source>
        <dbReference type="WBParaSite" id="MBELARI_LOCUS5170"/>
    </source>
</evidence>
<evidence type="ECO:0000313" key="3">
    <source>
        <dbReference type="Proteomes" id="UP000887575"/>
    </source>
</evidence>
<evidence type="ECO:0000256" key="1">
    <source>
        <dbReference type="SAM" id="MobiDB-lite"/>
    </source>
</evidence>
<dbReference type="AlphaFoldDB" id="A0AAF3FE68"/>
<name>A0AAF3FE68_9BILA</name>
<dbReference type="SUPFAM" id="SSF81321">
    <property type="entry name" value="Family A G protein-coupled receptor-like"/>
    <property type="match status" value="1"/>
</dbReference>
<organism evidence="3 4">
    <name type="scientific">Mesorhabditis belari</name>
    <dbReference type="NCBI Taxonomy" id="2138241"/>
    <lineage>
        <taxon>Eukaryota</taxon>
        <taxon>Metazoa</taxon>
        <taxon>Ecdysozoa</taxon>
        <taxon>Nematoda</taxon>
        <taxon>Chromadorea</taxon>
        <taxon>Rhabditida</taxon>
        <taxon>Rhabditina</taxon>
        <taxon>Rhabditomorpha</taxon>
        <taxon>Rhabditoidea</taxon>
        <taxon>Rhabditidae</taxon>
        <taxon>Mesorhabditinae</taxon>
        <taxon>Mesorhabditis</taxon>
    </lineage>
</organism>
<feature type="transmembrane region" description="Helical" evidence="2">
    <location>
        <begin position="7"/>
        <end position="25"/>
    </location>
</feature>
<feature type="compositionally biased region" description="Basic and acidic residues" evidence="1">
    <location>
        <begin position="178"/>
        <end position="187"/>
    </location>
</feature>
<keyword evidence="2" id="KW-1133">Transmembrane helix</keyword>
<sequence length="195" mass="22209">MPGLHVVGYSFIFYVASPLGAYISASTGQWMMLYCVLLYKFVIMVWFTIQIHHTLKYAQMSAKTKRLQMDLLHALIAQTACPFVMEGTPCLTVHVLAFFSIHISDWCSFFFIPVDLYPLMDALTMIYFIRDYRRVVINNLKKMKLDLSQGTQPKNTGTVENLTGSTNVKTVRTTQTHEATDRTEKDGPSNSSNFI</sequence>
<keyword evidence="2" id="KW-0812">Transmembrane</keyword>
<evidence type="ECO:0000256" key="2">
    <source>
        <dbReference type="SAM" id="Phobius"/>
    </source>
</evidence>
<feature type="transmembrane region" description="Helical" evidence="2">
    <location>
        <begin position="109"/>
        <end position="129"/>
    </location>
</feature>
<dbReference type="Pfam" id="PF10326">
    <property type="entry name" value="7TM_GPCR_Str"/>
    <property type="match status" value="1"/>
</dbReference>
<dbReference type="PANTHER" id="PTHR22943:SF248">
    <property type="entry name" value="SEVEN TM RECEPTOR"/>
    <property type="match status" value="1"/>
</dbReference>
<feature type="compositionally biased region" description="Polar residues" evidence="1">
    <location>
        <begin position="151"/>
        <end position="177"/>
    </location>
</feature>
<keyword evidence="3" id="KW-1185">Reference proteome</keyword>
<keyword evidence="2" id="KW-0472">Membrane</keyword>
<dbReference type="InterPro" id="IPR019428">
    <property type="entry name" value="7TM_GPCR_serpentine_rcpt_Str"/>
</dbReference>
<dbReference type="Proteomes" id="UP000887575">
    <property type="component" value="Unassembled WGS sequence"/>
</dbReference>
<reference evidence="4" key="1">
    <citation type="submission" date="2024-02" db="UniProtKB">
        <authorList>
            <consortium name="WormBaseParasite"/>
        </authorList>
    </citation>
    <scope>IDENTIFICATION</scope>
</reference>
<feature type="region of interest" description="Disordered" evidence="1">
    <location>
        <begin position="151"/>
        <end position="195"/>
    </location>
</feature>
<protein>
    <submittedName>
        <fullName evidence="4">Uncharacterized protein</fullName>
    </submittedName>
</protein>
<dbReference type="PANTHER" id="PTHR22943">
    <property type="entry name" value="7-TRANSMEMBRANE DOMAIN RECEPTOR C.ELEGANS"/>
    <property type="match status" value="1"/>
</dbReference>
<feature type="transmembrane region" description="Helical" evidence="2">
    <location>
        <begin position="31"/>
        <end position="49"/>
    </location>
</feature>
<accession>A0AAF3FE68</accession>
<dbReference type="WBParaSite" id="MBELARI_LOCUS5170">
    <property type="protein sequence ID" value="MBELARI_LOCUS5170"/>
    <property type="gene ID" value="MBELARI_LOCUS5170"/>
</dbReference>